<accession>A0A0D1JW73</accession>
<evidence type="ECO:0000259" key="1">
    <source>
        <dbReference type="Pfam" id="PF05043"/>
    </source>
</evidence>
<protein>
    <submittedName>
        <fullName evidence="2">Mga helix-turn-helix domain protein</fullName>
    </submittedName>
</protein>
<dbReference type="RefSeq" id="WP_043940675.1">
    <property type="nucleotide sequence ID" value="NZ_JWHT01000011.1"/>
</dbReference>
<dbReference type="Proteomes" id="UP000032289">
    <property type="component" value="Unassembled WGS sequence"/>
</dbReference>
<feature type="domain" description="Mga helix-turn-helix" evidence="1">
    <location>
        <begin position="87"/>
        <end position="160"/>
    </location>
</feature>
<reference evidence="2 3" key="1">
    <citation type="journal article" date="2015" name="Microbiology (Mosc.)">
        <title>Genomics of the Weissella cibaria species with an examination of its metabolic traits.</title>
        <authorList>
            <person name="Lynch K.M."/>
            <person name="Lucid A."/>
            <person name="Arendt E.K."/>
            <person name="Sleator R.D."/>
            <person name="Lucey B."/>
            <person name="Coffey A."/>
        </authorList>
    </citation>
    <scope>NUCLEOTIDE SEQUENCE [LARGE SCALE GENOMIC DNA]</scope>
    <source>
        <strain evidence="2 3">AB3b</strain>
    </source>
</reference>
<dbReference type="AlphaFoldDB" id="A0A0D1JW73"/>
<dbReference type="EMBL" id="JWHT01000011">
    <property type="protein sequence ID" value="KIU25468.1"/>
    <property type="molecule type" value="Genomic_DNA"/>
</dbReference>
<evidence type="ECO:0000313" key="3">
    <source>
        <dbReference type="Proteomes" id="UP000032289"/>
    </source>
</evidence>
<dbReference type="PATRIC" id="fig|137591.24.peg.365"/>
<dbReference type="InterPro" id="IPR007737">
    <property type="entry name" value="Mga_HTH"/>
</dbReference>
<evidence type="ECO:0000313" key="2">
    <source>
        <dbReference type="EMBL" id="KIU25468.1"/>
    </source>
</evidence>
<dbReference type="Pfam" id="PF05043">
    <property type="entry name" value="Mga"/>
    <property type="match status" value="1"/>
</dbReference>
<organism evidence="2 3">
    <name type="scientific">Weissella cibaria</name>
    <dbReference type="NCBI Taxonomy" id="137591"/>
    <lineage>
        <taxon>Bacteria</taxon>
        <taxon>Bacillati</taxon>
        <taxon>Bacillota</taxon>
        <taxon>Bacilli</taxon>
        <taxon>Lactobacillales</taxon>
        <taxon>Lactobacillaceae</taxon>
        <taxon>Weissella</taxon>
    </lineage>
</organism>
<sequence length="511" mass="58561">MDWMLQKKEREKLWLNTYLLQQNTDTVAVKQVVKELGWSRYLVQSNGIDLVRDLQALQPDAPTLIAYDEHKKLFSINAALETAEHALRLHYLHQSLRNLFLNDLFFERLTSLEDFAERHNTSISTAREIKLYLAKNLAQFDISISDDLKLVGNERGVRQLGFQIVYHYYAAQEEPFPAADRPPLKAIFETFLATLPQTLPESAKLAFYYQFGICHFRIAQGHQLHASVTDPLFRPTATLTGPVRQYTAALTDLLCKQTGLSADTLDIEIRYAMTTLVDMGFIPEATPADSATTETLATLAVFTDIIQSSYLSFFKPQEGLETTVLATIGQDLYPLHLRLLHFNQHPIDSHPNILNAYQFYPLHTAYTLHVLRRIATRFKLSFETVYKTLFTEYLNTFIDRLPREQIFPLLTVTVDLPARASLARYTKRLLADIFGANILVTNHYTPQSDLYIADFALTADQSRPGFVWQEIPTIPQITMLYNQVHTLTIQKFEQVTGNQIERIINNQTPRA</sequence>
<proteinExistence type="predicted"/>
<comment type="caution">
    <text evidence="2">The sequence shown here is derived from an EMBL/GenBank/DDBJ whole genome shotgun (WGS) entry which is preliminary data.</text>
</comment>
<name>A0A0D1JW73_9LACO</name>
<gene>
    <name evidence="2" type="ORF">ab3b_00375</name>
</gene>